<sequence>MTTENKKIEKKVEQAVKYEKTAIISKDKLLESGSYFGHKSHAWNPKMKKYLVPNKKVKGAHIIDVYKTQSHLEYAYKLVNNLASKGTQFIFVGTKKQAREAVKAAAERTHSLYVTERWLGGTLTNNETIMRRVSAMEALEAKAENNFKGYTKKESLIFEKELEKLHKNLNGIRQMKRIPQVMIVADPNEDEIAVKEAKRKGLKVISILDSNSNPDAVDLGVPGNDDSAKFIHVFMTIIADAIVKVKGGEQIYAYQEDSKIVLPEFFSKSTINTSENNEQTIVNQTEKLVKKAEKPVESKQ</sequence>
<dbReference type="RefSeq" id="WP_129720646.1">
    <property type="nucleotide sequence ID" value="NZ_CP141039.1"/>
</dbReference>
<dbReference type="GO" id="GO:0006412">
    <property type="term" value="P:translation"/>
    <property type="evidence" value="ECO:0007669"/>
    <property type="project" value="UniProtKB-UniRule"/>
</dbReference>
<dbReference type="PANTHER" id="PTHR12534:SF0">
    <property type="entry name" value="SMALL RIBOSOMAL SUBUNIT PROTEIN US2M"/>
    <property type="match status" value="1"/>
</dbReference>
<dbReference type="Pfam" id="PF00318">
    <property type="entry name" value="Ribosomal_S2"/>
    <property type="match status" value="1"/>
</dbReference>
<dbReference type="HAMAP" id="MF_00291_B">
    <property type="entry name" value="Ribosomal_uS2_B"/>
    <property type="match status" value="1"/>
</dbReference>
<gene>
    <name evidence="5 6" type="primary">rpsB</name>
    <name evidence="6" type="ORF">NCTC10142_00538</name>
</gene>
<evidence type="ECO:0000256" key="3">
    <source>
        <dbReference type="ARBA" id="ARBA00023274"/>
    </source>
</evidence>
<keyword evidence="6" id="KW-0614">Plasmid</keyword>
<dbReference type="Gene3D" id="1.10.287.610">
    <property type="entry name" value="Helix hairpin bin"/>
    <property type="match status" value="1"/>
</dbReference>
<dbReference type="InterPro" id="IPR023591">
    <property type="entry name" value="Ribosomal_uS2_flav_dom_sf"/>
</dbReference>
<organism evidence="6 7">
    <name type="scientific">Mycoplasmopsis cynos</name>
    <dbReference type="NCBI Taxonomy" id="171284"/>
    <lineage>
        <taxon>Bacteria</taxon>
        <taxon>Bacillati</taxon>
        <taxon>Mycoplasmatota</taxon>
        <taxon>Mycoplasmoidales</taxon>
        <taxon>Metamycoplasmataceae</taxon>
        <taxon>Mycoplasmopsis</taxon>
    </lineage>
</organism>
<keyword evidence="3 5" id="KW-0687">Ribonucleoprotein</keyword>
<evidence type="ECO:0000313" key="7">
    <source>
        <dbReference type="Proteomes" id="UP000289506"/>
    </source>
</evidence>
<proteinExistence type="inferred from homology"/>
<dbReference type="InterPro" id="IPR001865">
    <property type="entry name" value="Ribosomal_uS2"/>
</dbReference>
<evidence type="ECO:0000256" key="1">
    <source>
        <dbReference type="ARBA" id="ARBA00006242"/>
    </source>
</evidence>
<dbReference type="NCBIfam" id="TIGR01011">
    <property type="entry name" value="rpsB_bact"/>
    <property type="match status" value="1"/>
</dbReference>
<geneLocation type="plasmid" evidence="6 7">
    <name>13</name>
</geneLocation>
<name>A0A449AID5_9BACT</name>
<dbReference type="Gene3D" id="3.40.50.10490">
    <property type="entry name" value="Glucose-6-phosphate isomerase like protein, domain 1"/>
    <property type="match status" value="1"/>
</dbReference>
<dbReference type="PANTHER" id="PTHR12534">
    <property type="entry name" value="30S RIBOSOMAL PROTEIN S2 PROKARYOTIC AND ORGANELLAR"/>
    <property type="match status" value="1"/>
</dbReference>
<dbReference type="CDD" id="cd01425">
    <property type="entry name" value="RPS2"/>
    <property type="match status" value="1"/>
</dbReference>
<reference evidence="6 7" key="1">
    <citation type="submission" date="2019-01" db="EMBL/GenBank/DDBJ databases">
        <authorList>
            <consortium name="Pathogen Informatics"/>
        </authorList>
    </citation>
    <scope>NUCLEOTIDE SEQUENCE [LARGE SCALE GENOMIC DNA]</scope>
    <source>
        <strain evidence="6 7">NCTC10142</strain>
        <plasmid evidence="7">13</plasmid>
    </source>
</reference>
<dbReference type="Proteomes" id="UP000289506">
    <property type="component" value="Plasmid 13"/>
</dbReference>
<evidence type="ECO:0000256" key="4">
    <source>
        <dbReference type="ARBA" id="ARBA00035256"/>
    </source>
</evidence>
<dbReference type="GO" id="GO:0003735">
    <property type="term" value="F:structural constituent of ribosome"/>
    <property type="evidence" value="ECO:0007669"/>
    <property type="project" value="InterPro"/>
</dbReference>
<dbReference type="PRINTS" id="PR00395">
    <property type="entry name" value="RIBOSOMALS2"/>
</dbReference>
<keyword evidence="2 5" id="KW-0689">Ribosomal protein</keyword>
<dbReference type="EMBL" id="LR214986">
    <property type="protein sequence ID" value="VEU64778.1"/>
    <property type="molecule type" value="Genomic_DNA"/>
</dbReference>
<dbReference type="InterPro" id="IPR005706">
    <property type="entry name" value="Ribosomal_uS2_bac/mit/plastid"/>
</dbReference>
<evidence type="ECO:0000256" key="2">
    <source>
        <dbReference type="ARBA" id="ARBA00022980"/>
    </source>
</evidence>
<dbReference type="SUPFAM" id="SSF52313">
    <property type="entry name" value="Ribosomal protein S2"/>
    <property type="match status" value="1"/>
</dbReference>
<dbReference type="GO" id="GO:0022627">
    <property type="term" value="C:cytosolic small ribosomal subunit"/>
    <property type="evidence" value="ECO:0007669"/>
    <property type="project" value="TreeGrafter"/>
</dbReference>
<protein>
    <recommendedName>
        <fullName evidence="4 5">Small ribosomal subunit protein uS2</fullName>
    </recommendedName>
</protein>
<evidence type="ECO:0000256" key="5">
    <source>
        <dbReference type="HAMAP-Rule" id="MF_00291"/>
    </source>
</evidence>
<evidence type="ECO:0000313" key="6">
    <source>
        <dbReference type="EMBL" id="VEU64778.1"/>
    </source>
</evidence>
<comment type="similarity">
    <text evidence="1 5">Belongs to the universal ribosomal protein uS2 family.</text>
</comment>
<accession>A0A449AID5</accession>
<dbReference type="AlphaFoldDB" id="A0A449AID5"/>